<dbReference type="PROSITE" id="PS51832">
    <property type="entry name" value="HD_GYP"/>
    <property type="match status" value="1"/>
</dbReference>
<gene>
    <name evidence="3" type="ORF">bsdcttw_10110</name>
</gene>
<protein>
    <recommendedName>
        <fullName evidence="5">HD domain-containing protein</fullName>
    </recommendedName>
</protein>
<dbReference type="InterPro" id="IPR006674">
    <property type="entry name" value="HD_domain"/>
</dbReference>
<dbReference type="Proteomes" id="UP000515703">
    <property type="component" value="Chromosome"/>
</dbReference>
<dbReference type="InterPro" id="IPR003607">
    <property type="entry name" value="HD/PDEase_dom"/>
</dbReference>
<sequence>MSEAAKVLNDILTDDLEEAIDHGILVSKLAYLLAKEAGCEEDFCYTMSNAGLVHDIGKLRLGKYLYASDRNTMIVEEMKYIRMHSDIGFDILKKYGYNDEVLNAILYHHENYDGSGYPQNLKGNQIPLGARILRICDVYAALISDRRYRCCYQKEAAIQLMIEEVKNFDMKLFLHFLGIIYTEPFKEIDHYASEVNKKGFTWKNILHDGTY</sequence>
<dbReference type="PANTHER" id="PTHR43155">
    <property type="entry name" value="CYCLIC DI-GMP PHOSPHODIESTERASE PA4108-RELATED"/>
    <property type="match status" value="1"/>
</dbReference>
<accession>A0A7I8DHY7</accession>
<name>A0A7I8DHY7_9FIRM</name>
<dbReference type="AlphaFoldDB" id="A0A7I8DHY7"/>
<dbReference type="Gene3D" id="1.10.3210.10">
    <property type="entry name" value="Hypothetical protein af1432"/>
    <property type="match status" value="1"/>
</dbReference>
<dbReference type="SMART" id="SM00471">
    <property type="entry name" value="HDc"/>
    <property type="match status" value="1"/>
</dbReference>
<dbReference type="EMBL" id="AP023368">
    <property type="protein sequence ID" value="BCJ97970.1"/>
    <property type="molecule type" value="Genomic_DNA"/>
</dbReference>
<evidence type="ECO:0000259" key="2">
    <source>
        <dbReference type="PROSITE" id="PS51832"/>
    </source>
</evidence>
<dbReference type="SUPFAM" id="SSF109604">
    <property type="entry name" value="HD-domain/PDEase-like"/>
    <property type="match status" value="1"/>
</dbReference>
<evidence type="ECO:0000259" key="1">
    <source>
        <dbReference type="PROSITE" id="PS51831"/>
    </source>
</evidence>
<dbReference type="RefSeq" id="WP_185258337.1">
    <property type="nucleotide sequence ID" value="NZ_AP023368.1"/>
</dbReference>
<reference evidence="3 4" key="1">
    <citation type="submission" date="2020-08" db="EMBL/GenBank/DDBJ databases">
        <title>Draft genome sequencing of an Anaerocolumna strain isolated from anoxic soil subjected to BSD treatment.</title>
        <authorList>
            <person name="Uek A."/>
            <person name="Tonouchi A."/>
        </authorList>
    </citation>
    <scope>NUCLEOTIDE SEQUENCE [LARGE SCALE GENOMIC DNA]</scope>
    <source>
        <strain evidence="3 4">CTTW</strain>
    </source>
</reference>
<evidence type="ECO:0000313" key="3">
    <source>
        <dbReference type="EMBL" id="BCJ97970.1"/>
    </source>
</evidence>
<keyword evidence="4" id="KW-1185">Reference proteome</keyword>
<reference evidence="3 4" key="2">
    <citation type="submission" date="2020-08" db="EMBL/GenBank/DDBJ databases">
        <authorList>
            <person name="Ueki A."/>
            <person name="Tonouchi A."/>
        </authorList>
    </citation>
    <scope>NUCLEOTIDE SEQUENCE [LARGE SCALE GENOMIC DNA]</scope>
    <source>
        <strain evidence="3 4">CTTW</strain>
    </source>
</reference>
<evidence type="ECO:0008006" key="5">
    <source>
        <dbReference type="Google" id="ProtNLM"/>
    </source>
</evidence>
<proteinExistence type="predicted"/>
<evidence type="ECO:0000313" key="4">
    <source>
        <dbReference type="Proteomes" id="UP000515703"/>
    </source>
</evidence>
<organism evidence="3 4">
    <name type="scientific">Anaerocolumna chitinilytica</name>
    <dbReference type="NCBI Taxonomy" id="1727145"/>
    <lineage>
        <taxon>Bacteria</taxon>
        <taxon>Bacillati</taxon>
        <taxon>Bacillota</taxon>
        <taxon>Clostridia</taxon>
        <taxon>Lachnospirales</taxon>
        <taxon>Lachnospiraceae</taxon>
        <taxon>Anaerocolumna</taxon>
    </lineage>
</organism>
<dbReference type="CDD" id="cd00077">
    <property type="entry name" value="HDc"/>
    <property type="match status" value="1"/>
</dbReference>
<dbReference type="InterPro" id="IPR006675">
    <property type="entry name" value="HDIG_dom"/>
</dbReference>
<dbReference type="NCBIfam" id="TIGR00277">
    <property type="entry name" value="HDIG"/>
    <property type="match status" value="1"/>
</dbReference>
<dbReference type="PANTHER" id="PTHR43155:SF2">
    <property type="entry name" value="CYCLIC DI-GMP PHOSPHODIESTERASE PA4108"/>
    <property type="match status" value="1"/>
</dbReference>
<feature type="domain" description="HD-GYP" evidence="2">
    <location>
        <begin position="1"/>
        <end position="193"/>
    </location>
</feature>
<feature type="domain" description="HD" evidence="1">
    <location>
        <begin position="19"/>
        <end position="142"/>
    </location>
</feature>
<dbReference type="InterPro" id="IPR037522">
    <property type="entry name" value="HD_GYP_dom"/>
</dbReference>
<dbReference type="KEGG" id="acht:bsdcttw_10110"/>
<dbReference type="Pfam" id="PF13487">
    <property type="entry name" value="HD_5"/>
    <property type="match status" value="1"/>
</dbReference>
<dbReference type="PROSITE" id="PS51831">
    <property type="entry name" value="HD"/>
    <property type="match status" value="1"/>
</dbReference>